<feature type="repeat" description="WD" evidence="3">
    <location>
        <begin position="300"/>
        <end position="341"/>
    </location>
</feature>
<name>A0A2S2C058_9NOCA</name>
<dbReference type="Gene3D" id="3.40.50.10140">
    <property type="entry name" value="Toll/interleukin-1 receptor homology (TIR) domain"/>
    <property type="match status" value="1"/>
</dbReference>
<keyword evidence="1 3" id="KW-0853">WD repeat</keyword>
<evidence type="ECO:0000256" key="1">
    <source>
        <dbReference type="ARBA" id="ARBA00022574"/>
    </source>
</evidence>
<gene>
    <name evidence="6" type="ORF">CBI38_24545</name>
</gene>
<dbReference type="AlphaFoldDB" id="A0A2S2C058"/>
<feature type="repeat" description="WD" evidence="3">
    <location>
        <begin position="606"/>
        <end position="638"/>
    </location>
</feature>
<feature type="repeat" description="WD" evidence="3">
    <location>
        <begin position="569"/>
        <end position="604"/>
    </location>
</feature>
<evidence type="ECO:0000259" key="5">
    <source>
        <dbReference type="PROSITE" id="PS50104"/>
    </source>
</evidence>
<dbReference type="PANTHER" id="PTHR22847:SF637">
    <property type="entry name" value="WD REPEAT DOMAIN 5B"/>
    <property type="match status" value="1"/>
</dbReference>
<dbReference type="SUPFAM" id="SSF63829">
    <property type="entry name" value="Calcium-dependent phosphotriesterase"/>
    <property type="match status" value="1"/>
</dbReference>
<feature type="repeat" description="WD" evidence="3">
    <location>
        <begin position="343"/>
        <end position="383"/>
    </location>
</feature>
<feature type="repeat" description="WD" evidence="3">
    <location>
        <begin position="526"/>
        <end position="567"/>
    </location>
</feature>
<keyword evidence="4" id="KW-0812">Transmembrane</keyword>
<evidence type="ECO:0000256" key="4">
    <source>
        <dbReference type="SAM" id="Phobius"/>
    </source>
</evidence>
<dbReference type="InterPro" id="IPR015943">
    <property type="entry name" value="WD40/YVTN_repeat-like_dom_sf"/>
</dbReference>
<dbReference type="Proteomes" id="UP000245711">
    <property type="component" value="Chromosome"/>
</dbReference>
<dbReference type="SUPFAM" id="SSF50998">
    <property type="entry name" value="Quinoprotein alcohol dehydrogenase-like"/>
    <property type="match status" value="2"/>
</dbReference>
<dbReference type="PROSITE" id="PS00678">
    <property type="entry name" value="WD_REPEATS_1"/>
    <property type="match status" value="5"/>
</dbReference>
<dbReference type="SMART" id="SM00255">
    <property type="entry name" value="TIR"/>
    <property type="match status" value="1"/>
</dbReference>
<feature type="transmembrane region" description="Helical" evidence="4">
    <location>
        <begin position="210"/>
        <end position="231"/>
    </location>
</feature>
<feature type="repeat" description="WD" evidence="3">
    <location>
        <begin position="701"/>
        <end position="742"/>
    </location>
</feature>
<dbReference type="InterPro" id="IPR001680">
    <property type="entry name" value="WD40_rpt"/>
</dbReference>
<dbReference type="PROSITE" id="PS50082">
    <property type="entry name" value="WD_REPEATS_2"/>
    <property type="match status" value="11"/>
</dbReference>
<evidence type="ECO:0000256" key="3">
    <source>
        <dbReference type="PROSITE-ProRule" id="PRU00221"/>
    </source>
</evidence>
<dbReference type="OrthoDB" id="4492582at2"/>
<sequence>MCAQAAQVPRQQQTRGEEERFEYDAFISYAHDDRPVAAGIQKGLHRIGRRMGQLQALRVFRDATDLIASPDLWGRVTEAMGRARYLIVVLSPHSVASGWVNKEVTHWLERHGPDRLLFVVTGGHLTWDEASGRFDPDRSDVALPVLTQPGILAAEPFYVDVTEDAPWDPASPMFREKITDLAAPIHGKPKYALAGEDLREQRRFRRLRRAAITGLVLLTVLAVAAATLAFVQRQESIRQRNQAIALRLVSEAQSMLAGARPGGDARALKQILAAQSIGSEPEQAALLDAVLARKELLDIAETTATDVKDIALSPDEQRIVTGGADGTVRLWDADTGKPIDTPMTGNQGEVVIVRFSPDGRRIASGGATTVRVWDADTGAPLGTPMTVALGEVSSVEFSPDGRRIVTGSSEVAASGLVNHGAVQVWNADTGAPLGAPMTEHDGMILSVAFAPDGRRLVVGSGGPVHGAVRVWDADTGVPTGAPMTEHDGMVVSVAFAPDGQRIASGGGDGTVRLWDADTGAPIGEPMTGHAGAVASVAFAPDGTRIVSGGADGTVRLWDADTGELLGEPMIGHESWVVSTTFSPDGQRVVSGGGDEGTVRVWDVDIYSAGQGSVMSVAFAPDGRRFVSAGADGTLQLWDPDIGAPIGELISGQGVVMSVAFSPDGRRIVSGTFAPASESTTFQSGTVQLWDADTHQPIGEPMTGHQDHVFSVVFAPDGRQIASGGSDGTIRLWDTDTRQPIGEPMTGHRDAVVSVAFAPDGRQIASGGSDGTIRLWDADTRQPIGEPMTGHQGEVTTVAFAPDGQRIASSGIDGTIRLWDPETRQPAGEPLNGQAGPLASVAFAPDSRRIAYAGYDRSVRLWDTDIGMPIGPPMSRHADMVRSVAFSPNGGSIVSGGLDGQIWQWAITPAAWAANLCGKLTMNMSHRQWREWVSPDIDYVEVCPGLPIPTDDAPTGK</sequence>
<feature type="domain" description="TIR" evidence="5">
    <location>
        <begin position="21"/>
        <end position="145"/>
    </location>
</feature>
<keyword evidence="4" id="KW-0472">Membrane</keyword>
<evidence type="ECO:0000313" key="6">
    <source>
        <dbReference type="EMBL" id="AWK74250.1"/>
    </source>
</evidence>
<dbReference type="PROSITE" id="PS50104">
    <property type="entry name" value="TIR"/>
    <property type="match status" value="1"/>
</dbReference>
<dbReference type="InterPro" id="IPR035897">
    <property type="entry name" value="Toll_tir_struct_dom_sf"/>
</dbReference>
<feature type="repeat" description="WD" evidence="3">
    <location>
        <begin position="787"/>
        <end position="828"/>
    </location>
</feature>
<dbReference type="Pfam" id="PF13676">
    <property type="entry name" value="TIR_2"/>
    <property type="match status" value="1"/>
</dbReference>
<dbReference type="SMART" id="SM00320">
    <property type="entry name" value="WD40"/>
    <property type="match status" value="14"/>
</dbReference>
<dbReference type="InterPro" id="IPR000157">
    <property type="entry name" value="TIR_dom"/>
</dbReference>
<proteinExistence type="predicted"/>
<dbReference type="SUPFAM" id="SSF52200">
    <property type="entry name" value="Toll/Interleukin receptor TIR domain"/>
    <property type="match status" value="1"/>
</dbReference>
<dbReference type="InterPro" id="IPR020472">
    <property type="entry name" value="WD40_PAC1"/>
</dbReference>
<dbReference type="Pfam" id="PF00400">
    <property type="entry name" value="WD40"/>
    <property type="match status" value="14"/>
</dbReference>
<reference evidence="6 7" key="1">
    <citation type="submission" date="2017-05" db="EMBL/GenBank/DDBJ databases">
        <title>Isolation of Rhodococcus sp. S2-17 biodegrading of BP-3.</title>
        <authorList>
            <person name="Lee Y."/>
            <person name="Kim K.H."/>
            <person name="Chun B.H."/>
            <person name="Jung H.S."/>
            <person name="Jeon C.O."/>
        </authorList>
    </citation>
    <scope>NUCLEOTIDE SEQUENCE [LARGE SCALE GENOMIC DNA]</scope>
    <source>
        <strain evidence="6 7">S2-17</strain>
    </source>
</reference>
<dbReference type="InterPro" id="IPR011047">
    <property type="entry name" value="Quinoprotein_ADH-like_sf"/>
</dbReference>
<dbReference type="CDD" id="cd00200">
    <property type="entry name" value="WD40"/>
    <property type="match status" value="2"/>
</dbReference>
<dbReference type="PRINTS" id="PR00320">
    <property type="entry name" value="GPROTEINBRPT"/>
</dbReference>
<keyword evidence="7" id="KW-1185">Reference proteome</keyword>
<organism evidence="6 7">
    <name type="scientific">Rhodococcus oxybenzonivorans</name>
    <dbReference type="NCBI Taxonomy" id="1990687"/>
    <lineage>
        <taxon>Bacteria</taxon>
        <taxon>Bacillati</taxon>
        <taxon>Actinomycetota</taxon>
        <taxon>Actinomycetes</taxon>
        <taxon>Mycobacteriales</taxon>
        <taxon>Nocardiaceae</taxon>
        <taxon>Rhodococcus</taxon>
    </lineage>
</organism>
<feature type="repeat" description="WD" evidence="3">
    <location>
        <begin position="830"/>
        <end position="862"/>
    </location>
</feature>
<dbReference type="PANTHER" id="PTHR22847">
    <property type="entry name" value="WD40 REPEAT PROTEIN"/>
    <property type="match status" value="1"/>
</dbReference>
<feature type="repeat" description="WD" evidence="3">
    <location>
        <begin position="744"/>
        <end position="785"/>
    </location>
</feature>
<dbReference type="EMBL" id="CP021354">
    <property type="protein sequence ID" value="AWK74250.1"/>
    <property type="molecule type" value="Genomic_DNA"/>
</dbReference>
<feature type="repeat" description="WD" evidence="3">
    <location>
        <begin position="873"/>
        <end position="904"/>
    </location>
</feature>
<keyword evidence="2" id="KW-0677">Repeat</keyword>
<accession>A0A2S2C058</accession>
<protein>
    <recommendedName>
        <fullName evidence="5">TIR domain-containing protein</fullName>
    </recommendedName>
</protein>
<evidence type="ECO:0000313" key="7">
    <source>
        <dbReference type="Proteomes" id="UP000245711"/>
    </source>
</evidence>
<dbReference type="Gene3D" id="2.130.10.10">
    <property type="entry name" value="YVTN repeat-like/Quinoprotein amine dehydrogenase"/>
    <property type="match status" value="5"/>
</dbReference>
<keyword evidence="4" id="KW-1133">Transmembrane helix</keyword>
<dbReference type="GO" id="GO:0007165">
    <property type="term" value="P:signal transduction"/>
    <property type="evidence" value="ECO:0007669"/>
    <property type="project" value="InterPro"/>
</dbReference>
<dbReference type="KEGG" id="roz:CBI38_24545"/>
<feature type="repeat" description="WD" evidence="3">
    <location>
        <begin position="483"/>
        <end position="524"/>
    </location>
</feature>
<dbReference type="InterPro" id="IPR019775">
    <property type="entry name" value="WD40_repeat_CS"/>
</dbReference>
<evidence type="ECO:0000256" key="2">
    <source>
        <dbReference type="ARBA" id="ARBA00022737"/>
    </source>
</evidence>
<dbReference type="PROSITE" id="PS50294">
    <property type="entry name" value="WD_REPEATS_REGION"/>
    <property type="match status" value="10"/>
</dbReference>
<dbReference type="RefSeq" id="WP_109332999.1">
    <property type="nucleotide sequence ID" value="NZ_CP021354.1"/>
</dbReference>